<dbReference type="EMBL" id="BAAAPE010000005">
    <property type="protein sequence ID" value="GAA2068605.1"/>
    <property type="molecule type" value="Genomic_DNA"/>
</dbReference>
<gene>
    <name evidence="1" type="ORF">GCM10009801_16980</name>
</gene>
<organism evidence="1 2">
    <name type="scientific">Streptomyces albiaxialis</name>
    <dbReference type="NCBI Taxonomy" id="329523"/>
    <lineage>
        <taxon>Bacteria</taxon>
        <taxon>Bacillati</taxon>
        <taxon>Actinomycetota</taxon>
        <taxon>Actinomycetes</taxon>
        <taxon>Kitasatosporales</taxon>
        <taxon>Streptomycetaceae</taxon>
        <taxon>Streptomyces</taxon>
    </lineage>
</organism>
<evidence type="ECO:0000313" key="2">
    <source>
        <dbReference type="Proteomes" id="UP001500016"/>
    </source>
</evidence>
<comment type="caution">
    <text evidence="1">The sequence shown here is derived from an EMBL/GenBank/DDBJ whole genome shotgun (WGS) entry which is preliminary data.</text>
</comment>
<dbReference type="Gene3D" id="1.10.10.10">
    <property type="entry name" value="Winged helix-like DNA-binding domain superfamily/Winged helix DNA-binding domain"/>
    <property type="match status" value="1"/>
</dbReference>
<sequence length="158" mass="17537">MTTPTDSTLTDDRLAGQPAAYWTGLAYEALIAFTRDQQAQLGFTQPQFWLLRNLSSNDISPDGHGMTVPELQEAMRSYIRPEDDVAAEAGALLERGALSRDDEGRLWITEAGETERLRLKQHAPAIRDRIHAGIDDADYVTALKVLRQMIRNTGGTLP</sequence>
<keyword evidence="2" id="KW-1185">Reference proteome</keyword>
<evidence type="ECO:0008006" key="3">
    <source>
        <dbReference type="Google" id="ProtNLM"/>
    </source>
</evidence>
<protein>
    <recommendedName>
        <fullName evidence="3">Transposase</fullName>
    </recommendedName>
</protein>
<dbReference type="RefSeq" id="WP_344525715.1">
    <property type="nucleotide sequence ID" value="NZ_BAAAPE010000005.1"/>
</dbReference>
<dbReference type="Proteomes" id="UP001500016">
    <property type="component" value="Unassembled WGS sequence"/>
</dbReference>
<dbReference type="InterPro" id="IPR036388">
    <property type="entry name" value="WH-like_DNA-bd_sf"/>
</dbReference>
<reference evidence="1 2" key="1">
    <citation type="journal article" date="2019" name="Int. J. Syst. Evol. Microbiol.">
        <title>The Global Catalogue of Microorganisms (GCM) 10K type strain sequencing project: providing services to taxonomists for standard genome sequencing and annotation.</title>
        <authorList>
            <consortium name="The Broad Institute Genomics Platform"/>
            <consortium name="The Broad Institute Genome Sequencing Center for Infectious Disease"/>
            <person name="Wu L."/>
            <person name="Ma J."/>
        </authorList>
    </citation>
    <scope>NUCLEOTIDE SEQUENCE [LARGE SCALE GENOMIC DNA]</scope>
    <source>
        <strain evidence="1 2">JCM 15478</strain>
    </source>
</reference>
<proteinExistence type="predicted"/>
<name>A0ABN2VRB4_9ACTN</name>
<accession>A0ABN2VRB4</accession>
<evidence type="ECO:0000313" key="1">
    <source>
        <dbReference type="EMBL" id="GAA2068605.1"/>
    </source>
</evidence>
<dbReference type="SUPFAM" id="SSF46785">
    <property type="entry name" value="Winged helix' DNA-binding domain"/>
    <property type="match status" value="1"/>
</dbReference>
<dbReference type="InterPro" id="IPR036390">
    <property type="entry name" value="WH_DNA-bd_sf"/>
</dbReference>